<keyword evidence="3 5" id="KW-0687">Ribonucleoprotein</keyword>
<protein>
    <recommendedName>
        <fullName evidence="4 5">Large ribosomal subunit protein uL29</fullName>
    </recommendedName>
</protein>
<name>A0A6I4VUD7_9BACL</name>
<dbReference type="InterPro" id="IPR050063">
    <property type="entry name" value="Ribosomal_protein_uL29"/>
</dbReference>
<dbReference type="Gene3D" id="1.10.287.310">
    <property type="match status" value="1"/>
</dbReference>
<dbReference type="PANTHER" id="PTHR10916">
    <property type="entry name" value="60S RIBOSOMAL PROTEIN L35/50S RIBOSOMAL PROTEIN L29"/>
    <property type="match status" value="1"/>
</dbReference>
<dbReference type="GO" id="GO:0003735">
    <property type="term" value="F:structural constituent of ribosome"/>
    <property type="evidence" value="ECO:0007669"/>
    <property type="project" value="InterPro"/>
</dbReference>
<dbReference type="InterPro" id="IPR036049">
    <property type="entry name" value="Ribosomal_uL29_sf"/>
</dbReference>
<accession>A0A6I4VUD7</accession>
<dbReference type="InterPro" id="IPR001854">
    <property type="entry name" value="Ribosomal_uL29"/>
</dbReference>
<organism evidence="6 7">
    <name type="scientific">Shimazuella alba</name>
    <dbReference type="NCBI Taxonomy" id="2690964"/>
    <lineage>
        <taxon>Bacteria</taxon>
        <taxon>Bacillati</taxon>
        <taxon>Bacillota</taxon>
        <taxon>Bacilli</taxon>
        <taxon>Bacillales</taxon>
        <taxon>Thermoactinomycetaceae</taxon>
        <taxon>Shimazuella</taxon>
    </lineage>
</organism>
<dbReference type="EMBL" id="WUUL01000008">
    <property type="protein sequence ID" value="MXQ54623.1"/>
    <property type="molecule type" value="Genomic_DNA"/>
</dbReference>
<evidence type="ECO:0000256" key="1">
    <source>
        <dbReference type="ARBA" id="ARBA00009254"/>
    </source>
</evidence>
<keyword evidence="2 5" id="KW-0689">Ribosomal protein</keyword>
<dbReference type="FunFam" id="1.10.287.310:FF:000001">
    <property type="entry name" value="50S ribosomal protein L29"/>
    <property type="match status" value="1"/>
</dbReference>
<dbReference type="PANTHER" id="PTHR10916:SF0">
    <property type="entry name" value="LARGE RIBOSOMAL SUBUNIT PROTEIN UL29C"/>
    <property type="match status" value="1"/>
</dbReference>
<dbReference type="GO" id="GO:0022625">
    <property type="term" value="C:cytosolic large ribosomal subunit"/>
    <property type="evidence" value="ECO:0007669"/>
    <property type="project" value="TreeGrafter"/>
</dbReference>
<evidence type="ECO:0000313" key="6">
    <source>
        <dbReference type="EMBL" id="MXQ54623.1"/>
    </source>
</evidence>
<dbReference type="NCBIfam" id="TIGR00012">
    <property type="entry name" value="L29"/>
    <property type="match status" value="1"/>
</dbReference>
<evidence type="ECO:0000256" key="4">
    <source>
        <dbReference type="ARBA" id="ARBA00035204"/>
    </source>
</evidence>
<sequence length="70" mass="8263">MKAAELIELTTTEIEQRLTQYKEELFNLRFQSATGQLENPNRLGQVRKDIARCKTVLRQRELDSERRNQG</sequence>
<evidence type="ECO:0000256" key="5">
    <source>
        <dbReference type="HAMAP-Rule" id="MF_00374"/>
    </source>
</evidence>
<keyword evidence="7" id="KW-1185">Reference proteome</keyword>
<gene>
    <name evidence="5 6" type="primary">rpmC</name>
    <name evidence="6" type="ORF">GSM42_13040</name>
</gene>
<proteinExistence type="inferred from homology"/>
<dbReference type="SUPFAM" id="SSF46561">
    <property type="entry name" value="Ribosomal protein L29 (L29p)"/>
    <property type="match status" value="1"/>
</dbReference>
<comment type="caution">
    <text evidence="6">The sequence shown here is derived from an EMBL/GenBank/DDBJ whole genome shotgun (WGS) entry which is preliminary data.</text>
</comment>
<evidence type="ECO:0000256" key="2">
    <source>
        <dbReference type="ARBA" id="ARBA00022980"/>
    </source>
</evidence>
<dbReference type="RefSeq" id="WP_160801972.1">
    <property type="nucleotide sequence ID" value="NZ_WUUL01000008.1"/>
</dbReference>
<dbReference type="AlphaFoldDB" id="A0A6I4VUD7"/>
<dbReference type="HAMAP" id="MF_00374">
    <property type="entry name" value="Ribosomal_uL29"/>
    <property type="match status" value="1"/>
</dbReference>
<dbReference type="GO" id="GO:0006412">
    <property type="term" value="P:translation"/>
    <property type="evidence" value="ECO:0007669"/>
    <property type="project" value="UniProtKB-UniRule"/>
</dbReference>
<evidence type="ECO:0000256" key="3">
    <source>
        <dbReference type="ARBA" id="ARBA00023274"/>
    </source>
</evidence>
<dbReference type="CDD" id="cd00427">
    <property type="entry name" value="Ribosomal_L29_HIP"/>
    <property type="match status" value="1"/>
</dbReference>
<evidence type="ECO:0000313" key="7">
    <source>
        <dbReference type="Proteomes" id="UP000430692"/>
    </source>
</evidence>
<reference evidence="6 7" key="1">
    <citation type="submission" date="2019-12" db="EMBL/GenBank/DDBJ databases">
        <title>Whole-genome analyses of novel actinobacteria.</title>
        <authorList>
            <person name="Sahin N."/>
            <person name="Saygin H."/>
        </authorList>
    </citation>
    <scope>NUCLEOTIDE SEQUENCE [LARGE SCALE GENOMIC DNA]</scope>
    <source>
        <strain evidence="6 7">KC615</strain>
    </source>
</reference>
<dbReference type="Proteomes" id="UP000430692">
    <property type="component" value="Unassembled WGS sequence"/>
</dbReference>
<dbReference type="Pfam" id="PF00831">
    <property type="entry name" value="Ribosomal_L29"/>
    <property type="match status" value="1"/>
</dbReference>
<comment type="similarity">
    <text evidence="1 5">Belongs to the universal ribosomal protein uL29 family.</text>
</comment>